<gene>
    <name evidence="6" type="ORF">ACFSOY_17515</name>
</gene>
<evidence type="ECO:0000313" key="7">
    <source>
        <dbReference type="Proteomes" id="UP001597343"/>
    </source>
</evidence>
<dbReference type="Proteomes" id="UP001597343">
    <property type="component" value="Unassembled WGS sequence"/>
</dbReference>
<dbReference type="InterPro" id="IPR017911">
    <property type="entry name" value="MacB-like_ATP-bd"/>
</dbReference>
<dbReference type="SMART" id="SM00382">
    <property type="entry name" value="AAA"/>
    <property type="match status" value="1"/>
</dbReference>
<dbReference type="InterPro" id="IPR017871">
    <property type="entry name" value="ABC_transporter-like_CS"/>
</dbReference>
<keyword evidence="3" id="KW-0547">Nucleotide-binding</keyword>
<dbReference type="Gene3D" id="3.40.50.300">
    <property type="entry name" value="P-loop containing nucleotide triphosphate hydrolases"/>
    <property type="match status" value="1"/>
</dbReference>
<dbReference type="SUPFAM" id="SSF52540">
    <property type="entry name" value="P-loop containing nucleoside triphosphate hydrolases"/>
    <property type="match status" value="1"/>
</dbReference>
<dbReference type="Pfam" id="PF00005">
    <property type="entry name" value="ABC_tran"/>
    <property type="match status" value="1"/>
</dbReference>
<keyword evidence="7" id="KW-1185">Reference proteome</keyword>
<protein>
    <submittedName>
        <fullName evidence="6">ABC transporter ATP-binding protein</fullName>
    </submittedName>
</protein>
<organism evidence="6 7">
    <name type="scientific">Tumebacillus lipolyticus</name>
    <dbReference type="NCBI Taxonomy" id="1280370"/>
    <lineage>
        <taxon>Bacteria</taxon>
        <taxon>Bacillati</taxon>
        <taxon>Bacillota</taxon>
        <taxon>Bacilli</taxon>
        <taxon>Bacillales</taxon>
        <taxon>Alicyclobacillaceae</taxon>
        <taxon>Tumebacillus</taxon>
    </lineage>
</organism>
<dbReference type="RefSeq" id="WP_386048846.1">
    <property type="nucleotide sequence ID" value="NZ_JBHUIO010000011.1"/>
</dbReference>
<evidence type="ECO:0000256" key="2">
    <source>
        <dbReference type="ARBA" id="ARBA00022448"/>
    </source>
</evidence>
<comment type="similarity">
    <text evidence="1">Belongs to the ABC transporter superfamily.</text>
</comment>
<dbReference type="PROSITE" id="PS00211">
    <property type="entry name" value="ABC_TRANSPORTER_1"/>
    <property type="match status" value="1"/>
</dbReference>
<feature type="domain" description="ABC transporter" evidence="5">
    <location>
        <begin position="7"/>
        <end position="228"/>
    </location>
</feature>
<name>A0ABW5A2G1_9BACL</name>
<evidence type="ECO:0000256" key="4">
    <source>
        <dbReference type="ARBA" id="ARBA00022840"/>
    </source>
</evidence>
<dbReference type="InterPro" id="IPR003593">
    <property type="entry name" value="AAA+_ATPase"/>
</dbReference>
<reference evidence="7" key="1">
    <citation type="journal article" date="2019" name="Int. J. Syst. Evol. Microbiol.">
        <title>The Global Catalogue of Microorganisms (GCM) 10K type strain sequencing project: providing services to taxonomists for standard genome sequencing and annotation.</title>
        <authorList>
            <consortium name="The Broad Institute Genomics Platform"/>
            <consortium name="The Broad Institute Genome Sequencing Center for Infectious Disease"/>
            <person name="Wu L."/>
            <person name="Ma J."/>
        </authorList>
    </citation>
    <scope>NUCLEOTIDE SEQUENCE [LARGE SCALE GENOMIC DNA]</scope>
    <source>
        <strain evidence="7">CGMCC 1.13574</strain>
    </source>
</reference>
<dbReference type="PROSITE" id="PS50893">
    <property type="entry name" value="ABC_TRANSPORTER_2"/>
    <property type="match status" value="1"/>
</dbReference>
<dbReference type="EMBL" id="JBHUIO010000011">
    <property type="protein sequence ID" value="MFD2171764.1"/>
    <property type="molecule type" value="Genomic_DNA"/>
</dbReference>
<proteinExistence type="inferred from homology"/>
<keyword evidence="2" id="KW-0813">Transport</keyword>
<dbReference type="PANTHER" id="PTHR42798">
    <property type="entry name" value="LIPOPROTEIN-RELEASING SYSTEM ATP-BINDING PROTEIN LOLD"/>
    <property type="match status" value="1"/>
</dbReference>
<evidence type="ECO:0000259" key="5">
    <source>
        <dbReference type="PROSITE" id="PS50893"/>
    </source>
</evidence>
<keyword evidence="4 6" id="KW-0067">ATP-binding</keyword>
<accession>A0ABW5A2G1</accession>
<dbReference type="CDD" id="cd03255">
    <property type="entry name" value="ABC_MJ0796_LolCDE_FtsE"/>
    <property type="match status" value="1"/>
</dbReference>
<sequence>MSEQAFISVDNICKSYQLGTREVNVLQNVSFQIAKGDRVALLGPSGSGKTTLLNMLGMIDFPSEGSIQMESLSPSARPKELQSFRRNFVSYVYQQYHLLPQFSALDNVCLPLVPIKVSFNLRERAKQLLERVGLGERIDHLPSELSGGEQQRVAIARALITSPRLLLCDEPTGNLDTSTRDSILDLLIQINQEDQTTLIIATHDPEVAKVCHRSIHIRDGQIDAHVTS</sequence>
<dbReference type="InterPro" id="IPR027417">
    <property type="entry name" value="P-loop_NTPase"/>
</dbReference>
<dbReference type="InterPro" id="IPR003439">
    <property type="entry name" value="ABC_transporter-like_ATP-bd"/>
</dbReference>
<evidence type="ECO:0000256" key="3">
    <source>
        <dbReference type="ARBA" id="ARBA00022741"/>
    </source>
</evidence>
<evidence type="ECO:0000256" key="1">
    <source>
        <dbReference type="ARBA" id="ARBA00005417"/>
    </source>
</evidence>
<dbReference type="PANTHER" id="PTHR42798:SF7">
    <property type="entry name" value="ALPHA-D-RIBOSE 1-METHYLPHOSPHONATE 5-TRIPHOSPHATE SYNTHASE SUBUNIT PHNL"/>
    <property type="match status" value="1"/>
</dbReference>
<comment type="caution">
    <text evidence="6">The sequence shown here is derived from an EMBL/GenBank/DDBJ whole genome shotgun (WGS) entry which is preliminary data.</text>
</comment>
<dbReference type="GO" id="GO:0005524">
    <property type="term" value="F:ATP binding"/>
    <property type="evidence" value="ECO:0007669"/>
    <property type="project" value="UniProtKB-KW"/>
</dbReference>
<evidence type="ECO:0000313" key="6">
    <source>
        <dbReference type="EMBL" id="MFD2171764.1"/>
    </source>
</evidence>